<dbReference type="Pfam" id="PF00884">
    <property type="entry name" value="Sulfatase"/>
    <property type="match status" value="1"/>
</dbReference>
<feature type="domain" description="PKD" evidence="3">
    <location>
        <begin position="447"/>
        <end position="535"/>
    </location>
</feature>
<name>A0A7S2ZQ76_9RHOD</name>
<dbReference type="Gene3D" id="3.30.1120.10">
    <property type="match status" value="1"/>
</dbReference>
<dbReference type="InterPro" id="IPR000601">
    <property type="entry name" value="PKD_dom"/>
</dbReference>
<feature type="domain" description="Sulfatase N-terminal" evidence="4">
    <location>
        <begin position="24"/>
        <end position="331"/>
    </location>
</feature>
<comment type="similarity">
    <text evidence="1">Belongs to the sulfatase family.</text>
</comment>
<dbReference type="InterPro" id="IPR050738">
    <property type="entry name" value="Sulfatase"/>
</dbReference>
<evidence type="ECO:0000259" key="3">
    <source>
        <dbReference type="Pfam" id="PF00801"/>
    </source>
</evidence>
<dbReference type="EMBL" id="HBHW01018339">
    <property type="protein sequence ID" value="CAE0046110.1"/>
    <property type="molecule type" value="Transcribed_RNA"/>
</dbReference>
<evidence type="ECO:0000259" key="4">
    <source>
        <dbReference type="Pfam" id="PF00884"/>
    </source>
</evidence>
<dbReference type="InterPro" id="IPR000917">
    <property type="entry name" value="Sulfatase_N"/>
</dbReference>
<reference evidence="5" key="1">
    <citation type="submission" date="2021-01" db="EMBL/GenBank/DDBJ databases">
        <authorList>
            <person name="Corre E."/>
            <person name="Pelletier E."/>
            <person name="Niang G."/>
            <person name="Scheremetjew M."/>
            <person name="Finn R."/>
            <person name="Kale V."/>
            <person name="Holt S."/>
            <person name="Cochrane G."/>
            <person name="Meng A."/>
            <person name="Brown T."/>
            <person name="Cohen L."/>
        </authorList>
    </citation>
    <scope>NUCLEOTIDE SEQUENCE</scope>
    <source>
        <strain evidence="5">CCMP 769</strain>
    </source>
</reference>
<proteinExistence type="inferred from homology"/>
<dbReference type="SUPFAM" id="SSF53649">
    <property type="entry name" value="Alkaline phosphatase-like"/>
    <property type="match status" value="1"/>
</dbReference>
<dbReference type="GO" id="GO:0004065">
    <property type="term" value="F:arylsulfatase activity"/>
    <property type="evidence" value="ECO:0007669"/>
    <property type="project" value="TreeGrafter"/>
</dbReference>
<dbReference type="Gene3D" id="3.40.720.10">
    <property type="entry name" value="Alkaline Phosphatase, subunit A"/>
    <property type="match status" value="1"/>
</dbReference>
<gene>
    <name evidence="5" type="ORF">RMAR00112_LOCUS14087</name>
</gene>
<evidence type="ECO:0000256" key="1">
    <source>
        <dbReference type="ARBA" id="ARBA00008779"/>
    </source>
</evidence>
<evidence type="ECO:0000313" key="5">
    <source>
        <dbReference type="EMBL" id="CAE0046110.1"/>
    </source>
</evidence>
<dbReference type="InterPro" id="IPR013783">
    <property type="entry name" value="Ig-like_fold"/>
</dbReference>
<protein>
    <recommendedName>
        <fullName evidence="6">Sulfatase N-terminal domain-containing protein</fullName>
    </recommendedName>
</protein>
<dbReference type="Pfam" id="PF00801">
    <property type="entry name" value="PKD"/>
    <property type="match status" value="1"/>
</dbReference>
<feature type="signal peptide" evidence="2">
    <location>
        <begin position="1"/>
        <end position="20"/>
    </location>
</feature>
<sequence length="544" mass="61745">MKVFGLFCLAWLCVLGIGLCADKPNVIFILVDDLGWADLGVHGSKDVKSPHIDKLARDGVQLTESYAPHHFCFPSRCGLMTGIHPFVLGMSKNPPRSFDDKIIGMKLGYETLPETLKKSGYRNYCIGKWHLGSTPGHHPLNRGYDKFFGFLPGSFNYKLAKMKSGPDYDYIYDDFKRVKNVSYLTDDFTDAALRYLSDAKKKKKPFFMYVSYNAPHAPFLSLKTDRDPKVSKARQPHVAMIKAIDRGVGKIRAALEKLGMEDDTIVMFSSDNGGHEKGAINKPFTEFKGSYQEGGLRVPWFITWPGVIKKGQKMKKIVSHLDIYPTLQKLAKTSKKDRNPKIQGEDIMPYITKVGKSKPEDGGQPHSWLAFGGIRRGMIRKGFWKLALGFDGIKLYNLKDDVGEKKDLSKKFPDRKKSLLATWRKWNKNNIEPIFQDGKKDKNPLKLTLVAKKKSTKAGGQLEFQARGSDPKGKKISYQWETYQKGDTDEVLFRDVWVDALKSSSRTKKNITIRFPKAGTYIVRVNIETDRFLMDKEVTIKVSK</sequence>
<feature type="chain" id="PRO_5031443378" description="Sulfatase N-terminal domain-containing protein" evidence="2">
    <location>
        <begin position="21"/>
        <end position="544"/>
    </location>
</feature>
<dbReference type="AlphaFoldDB" id="A0A7S2ZQ76"/>
<organism evidence="5">
    <name type="scientific">Rhodosorus marinus</name>
    <dbReference type="NCBI Taxonomy" id="101924"/>
    <lineage>
        <taxon>Eukaryota</taxon>
        <taxon>Rhodophyta</taxon>
        <taxon>Stylonematophyceae</taxon>
        <taxon>Stylonematales</taxon>
        <taxon>Stylonemataceae</taxon>
        <taxon>Rhodosorus</taxon>
    </lineage>
</organism>
<keyword evidence="2" id="KW-0732">Signal</keyword>
<accession>A0A7S2ZQ76</accession>
<dbReference type="PANTHER" id="PTHR42693:SF33">
    <property type="entry name" value="ARYLSULFATASE"/>
    <property type="match status" value="1"/>
</dbReference>
<dbReference type="InterPro" id="IPR017850">
    <property type="entry name" value="Alkaline_phosphatase_core_sf"/>
</dbReference>
<evidence type="ECO:0000256" key="2">
    <source>
        <dbReference type="SAM" id="SignalP"/>
    </source>
</evidence>
<dbReference type="Gene3D" id="2.60.40.10">
    <property type="entry name" value="Immunoglobulins"/>
    <property type="match status" value="1"/>
</dbReference>
<dbReference type="PANTHER" id="PTHR42693">
    <property type="entry name" value="ARYLSULFATASE FAMILY MEMBER"/>
    <property type="match status" value="1"/>
</dbReference>
<evidence type="ECO:0008006" key="6">
    <source>
        <dbReference type="Google" id="ProtNLM"/>
    </source>
</evidence>